<dbReference type="Proteomes" id="UP001150538">
    <property type="component" value="Unassembled WGS sequence"/>
</dbReference>
<accession>A0A9W7ZXH7</accession>
<keyword evidence="8" id="KW-0472">Membrane</keyword>
<comment type="similarity">
    <text evidence="2 9">Belongs to the TIM21 family.</text>
</comment>
<dbReference type="EMBL" id="JANBPU010000041">
    <property type="protein sequence ID" value="KAJ1918622.1"/>
    <property type="molecule type" value="Genomic_DNA"/>
</dbReference>
<evidence type="ECO:0000313" key="11">
    <source>
        <dbReference type="Proteomes" id="UP001150538"/>
    </source>
</evidence>
<dbReference type="Pfam" id="PF08294">
    <property type="entry name" value="TIM21"/>
    <property type="match status" value="1"/>
</dbReference>
<evidence type="ECO:0000313" key="10">
    <source>
        <dbReference type="EMBL" id="KAJ1918622.1"/>
    </source>
</evidence>
<evidence type="ECO:0000256" key="5">
    <source>
        <dbReference type="ARBA" id="ARBA00022946"/>
    </source>
</evidence>
<keyword evidence="5" id="KW-0809">Transit peptide</keyword>
<evidence type="ECO:0000256" key="2">
    <source>
        <dbReference type="ARBA" id="ARBA00010867"/>
    </source>
</evidence>
<name>A0A9W7ZXH7_9FUNG</name>
<dbReference type="AlphaFoldDB" id="A0A9W7ZXH7"/>
<dbReference type="PANTHER" id="PTHR13032">
    <property type="entry name" value="MITOCHONDRIAL IMPORT INNER MEMBRANE TRANSLOCASE SUBUNIT TIM21"/>
    <property type="match status" value="1"/>
</dbReference>
<comment type="caution">
    <text evidence="10">The sequence shown here is derived from an EMBL/GenBank/DDBJ whole genome shotgun (WGS) entry which is preliminary data.</text>
</comment>
<dbReference type="GO" id="GO:0030150">
    <property type="term" value="P:protein import into mitochondrial matrix"/>
    <property type="evidence" value="ECO:0007669"/>
    <property type="project" value="UniProtKB-UniRule"/>
</dbReference>
<evidence type="ECO:0000256" key="4">
    <source>
        <dbReference type="ARBA" id="ARBA00022692"/>
    </source>
</evidence>
<sequence>MHLVVGYLGYLLYDNMISEHGPTKIYNDCLDLVRTDPKLVLANHPTVKDKETDQSRNHSFSVDNEGRNKLFLRFYIEGSNPSRLGVIQTSLIESPNTQQWNYQYIIVDVYDREALDKSDKSSSLRMRQRLARQTPVDRIEVLVTIEYKSEIQRQKRAEKQRAYQSRPKLKTDGSWFGLFKAGGLTTKSANNDNDD</sequence>
<protein>
    <recommendedName>
        <fullName evidence="3 9">Mitochondrial import inner membrane translocase subunit Tim21</fullName>
    </recommendedName>
</protein>
<dbReference type="OrthoDB" id="436405at2759"/>
<keyword evidence="4" id="KW-0812">Transmembrane</keyword>
<keyword evidence="6" id="KW-1133">Transmembrane helix</keyword>
<dbReference type="GO" id="GO:0005744">
    <property type="term" value="C:TIM23 mitochondrial import inner membrane translocase complex"/>
    <property type="evidence" value="ECO:0007669"/>
    <property type="project" value="UniProtKB-UniRule"/>
</dbReference>
<evidence type="ECO:0000256" key="8">
    <source>
        <dbReference type="ARBA" id="ARBA00023136"/>
    </source>
</evidence>
<dbReference type="InterPro" id="IPR013261">
    <property type="entry name" value="Tim21"/>
</dbReference>
<proteinExistence type="inferred from homology"/>
<dbReference type="InterPro" id="IPR038552">
    <property type="entry name" value="Tim21_IMS_sf"/>
</dbReference>
<keyword evidence="9" id="KW-0813">Transport</keyword>
<dbReference type="Gene3D" id="3.10.450.320">
    <property type="entry name" value="Mitochondrial import inner membrane translocase subunit Tim21"/>
    <property type="match status" value="1"/>
</dbReference>
<keyword evidence="9" id="KW-0811">Translocation</keyword>
<evidence type="ECO:0000256" key="6">
    <source>
        <dbReference type="ARBA" id="ARBA00022989"/>
    </source>
</evidence>
<comment type="function">
    <text evidence="9">Essential component of the TIM23 complex, a complex that mediates the translocation of transit peptide-containing proteins across the mitochondrial inner membrane.</text>
</comment>
<keyword evidence="11" id="KW-1185">Reference proteome</keyword>
<keyword evidence="9" id="KW-0653">Protein transport</keyword>
<gene>
    <name evidence="10" type="primary">TIMM21</name>
    <name evidence="10" type="ORF">H4219_002495</name>
</gene>
<evidence type="ECO:0000256" key="3">
    <source>
        <dbReference type="ARBA" id="ARBA00020726"/>
    </source>
</evidence>
<evidence type="ECO:0000256" key="7">
    <source>
        <dbReference type="ARBA" id="ARBA00023128"/>
    </source>
</evidence>
<dbReference type="PANTHER" id="PTHR13032:SF6">
    <property type="entry name" value="MITOCHONDRIAL IMPORT INNER MEMBRANE TRANSLOCASE SUBUNIT TIM21"/>
    <property type="match status" value="1"/>
</dbReference>
<evidence type="ECO:0000256" key="1">
    <source>
        <dbReference type="ARBA" id="ARBA00004304"/>
    </source>
</evidence>
<comment type="subcellular location">
    <subcellularLocation>
        <location evidence="9">Mitochondrion inner membrane</location>
        <topology evidence="9">Single-pass membrane protein</topology>
    </subcellularLocation>
    <subcellularLocation>
        <location evidence="1">Mitochondrion membrane</location>
        <topology evidence="1">Single-pass membrane protein</topology>
    </subcellularLocation>
</comment>
<organism evidence="10 11">
    <name type="scientific">Mycoemilia scoparia</name>
    <dbReference type="NCBI Taxonomy" id="417184"/>
    <lineage>
        <taxon>Eukaryota</taxon>
        <taxon>Fungi</taxon>
        <taxon>Fungi incertae sedis</taxon>
        <taxon>Zoopagomycota</taxon>
        <taxon>Kickxellomycotina</taxon>
        <taxon>Kickxellomycetes</taxon>
        <taxon>Kickxellales</taxon>
        <taxon>Kickxellaceae</taxon>
        <taxon>Mycoemilia</taxon>
    </lineage>
</organism>
<reference evidence="10" key="1">
    <citation type="submission" date="2022-07" db="EMBL/GenBank/DDBJ databases">
        <title>Phylogenomic reconstructions and comparative analyses of Kickxellomycotina fungi.</title>
        <authorList>
            <person name="Reynolds N.K."/>
            <person name="Stajich J.E."/>
            <person name="Barry K."/>
            <person name="Grigoriev I.V."/>
            <person name="Crous P."/>
            <person name="Smith M.E."/>
        </authorList>
    </citation>
    <scope>NUCLEOTIDE SEQUENCE</scope>
    <source>
        <strain evidence="10">NBRC 100468</strain>
    </source>
</reference>
<evidence type="ECO:0000256" key="9">
    <source>
        <dbReference type="RuleBase" id="RU367142"/>
    </source>
</evidence>
<keyword evidence="7 9" id="KW-0496">Mitochondrion</keyword>
<comment type="subunit">
    <text evidence="9">Component of the TIM23 complex.</text>
</comment>
<keyword evidence="9" id="KW-0999">Mitochondrion inner membrane</keyword>